<reference evidence="1" key="2">
    <citation type="submission" date="2020-09" db="EMBL/GenBank/DDBJ databases">
        <authorList>
            <person name="Sun Q."/>
            <person name="Ohkuma M."/>
        </authorList>
    </citation>
    <scope>NUCLEOTIDE SEQUENCE</scope>
    <source>
        <strain evidence="1">JCM 3086</strain>
    </source>
</reference>
<keyword evidence="2" id="KW-1185">Reference proteome</keyword>
<dbReference type="AlphaFoldDB" id="A0A917ULU7"/>
<accession>A0A917ULU7</accession>
<gene>
    <name evidence="1" type="ORF">GCM10010121_092160</name>
</gene>
<comment type="caution">
    <text evidence="1">The sequence shown here is derived from an EMBL/GenBank/DDBJ whole genome shotgun (WGS) entry which is preliminary data.</text>
</comment>
<protein>
    <submittedName>
        <fullName evidence="1">Uncharacterized protein</fullName>
    </submittedName>
</protein>
<reference evidence="1" key="1">
    <citation type="journal article" date="2014" name="Int. J. Syst. Evol. Microbiol.">
        <title>Complete genome sequence of Corynebacterium casei LMG S-19264T (=DSM 44701T), isolated from a smear-ripened cheese.</title>
        <authorList>
            <consortium name="US DOE Joint Genome Institute (JGI-PGF)"/>
            <person name="Walter F."/>
            <person name="Albersmeier A."/>
            <person name="Kalinowski J."/>
            <person name="Ruckert C."/>
        </authorList>
    </citation>
    <scope>NUCLEOTIDE SEQUENCE</scope>
    <source>
        <strain evidence="1">JCM 3086</strain>
    </source>
</reference>
<dbReference type="Proteomes" id="UP000657574">
    <property type="component" value="Unassembled WGS sequence"/>
</dbReference>
<proteinExistence type="predicted"/>
<sequence>MGGFTEAVHERVREARAALSQALAAEDAYETAVAQDELDDALWVAQRHGIDVGADAADEG</sequence>
<evidence type="ECO:0000313" key="1">
    <source>
        <dbReference type="EMBL" id="GGJ67016.1"/>
    </source>
</evidence>
<dbReference type="EMBL" id="BMQA01000095">
    <property type="protein sequence ID" value="GGJ67016.1"/>
    <property type="molecule type" value="Genomic_DNA"/>
</dbReference>
<organism evidence="1 2">
    <name type="scientific">Streptomyces brasiliensis</name>
    <dbReference type="NCBI Taxonomy" id="1954"/>
    <lineage>
        <taxon>Bacteria</taxon>
        <taxon>Bacillati</taxon>
        <taxon>Actinomycetota</taxon>
        <taxon>Actinomycetes</taxon>
        <taxon>Kitasatosporales</taxon>
        <taxon>Streptomycetaceae</taxon>
        <taxon>Streptomyces</taxon>
    </lineage>
</organism>
<evidence type="ECO:0000313" key="2">
    <source>
        <dbReference type="Proteomes" id="UP000657574"/>
    </source>
</evidence>
<dbReference type="RefSeq" id="WP_189317276.1">
    <property type="nucleotide sequence ID" value="NZ_BMQA01000095.1"/>
</dbReference>
<name>A0A917ULU7_9ACTN</name>